<keyword evidence="4" id="KW-1185">Reference proteome</keyword>
<dbReference type="eggNOG" id="KOG4197">
    <property type="taxonomic scope" value="Eukaryota"/>
</dbReference>
<evidence type="ECO:0000313" key="4">
    <source>
        <dbReference type="Proteomes" id="UP000001514"/>
    </source>
</evidence>
<keyword evidence="1" id="KW-0677">Repeat</keyword>
<feature type="repeat" description="PPR" evidence="2">
    <location>
        <begin position="36"/>
        <end position="66"/>
    </location>
</feature>
<accession>D8SHK6</accession>
<dbReference type="GO" id="GO:0003723">
    <property type="term" value="F:RNA binding"/>
    <property type="evidence" value="ECO:0007669"/>
    <property type="project" value="InterPro"/>
</dbReference>
<dbReference type="HOGENOM" id="CLU_002706_0_0_1"/>
<evidence type="ECO:0008006" key="5">
    <source>
        <dbReference type="Google" id="ProtNLM"/>
    </source>
</evidence>
<dbReference type="Gene3D" id="1.25.40.10">
    <property type="entry name" value="Tetratricopeptide repeat domain"/>
    <property type="match status" value="1"/>
</dbReference>
<evidence type="ECO:0000313" key="3">
    <source>
        <dbReference type="EMBL" id="EFJ16126.1"/>
    </source>
</evidence>
<dbReference type="InterPro" id="IPR002885">
    <property type="entry name" value="PPR_rpt"/>
</dbReference>
<dbReference type="InterPro" id="IPR011990">
    <property type="entry name" value="TPR-like_helical_dom_sf"/>
</dbReference>
<dbReference type="EMBL" id="GL377620">
    <property type="protein sequence ID" value="EFJ16126.1"/>
    <property type="molecule type" value="Genomic_DNA"/>
</dbReference>
<name>D8SHK6_SELML</name>
<dbReference type="PROSITE" id="PS51375">
    <property type="entry name" value="PPR"/>
    <property type="match status" value="1"/>
</dbReference>
<dbReference type="PANTHER" id="PTHR47926:SF533">
    <property type="entry name" value="DYW DOMAIN-CONTAINING PROTEIN"/>
    <property type="match status" value="1"/>
</dbReference>
<reference evidence="3 4" key="1">
    <citation type="journal article" date="2011" name="Science">
        <title>The Selaginella genome identifies genetic changes associated with the evolution of vascular plants.</title>
        <authorList>
            <person name="Banks J.A."/>
            <person name="Nishiyama T."/>
            <person name="Hasebe M."/>
            <person name="Bowman J.L."/>
            <person name="Gribskov M."/>
            <person name="dePamphilis C."/>
            <person name="Albert V.A."/>
            <person name="Aono N."/>
            <person name="Aoyama T."/>
            <person name="Ambrose B.A."/>
            <person name="Ashton N.W."/>
            <person name="Axtell M.J."/>
            <person name="Barker E."/>
            <person name="Barker M.S."/>
            <person name="Bennetzen J.L."/>
            <person name="Bonawitz N.D."/>
            <person name="Chapple C."/>
            <person name="Cheng C."/>
            <person name="Correa L.G."/>
            <person name="Dacre M."/>
            <person name="DeBarry J."/>
            <person name="Dreyer I."/>
            <person name="Elias M."/>
            <person name="Engstrom E.M."/>
            <person name="Estelle M."/>
            <person name="Feng L."/>
            <person name="Finet C."/>
            <person name="Floyd S.K."/>
            <person name="Frommer W.B."/>
            <person name="Fujita T."/>
            <person name="Gramzow L."/>
            <person name="Gutensohn M."/>
            <person name="Harholt J."/>
            <person name="Hattori M."/>
            <person name="Heyl A."/>
            <person name="Hirai T."/>
            <person name="Hiwatashi Y."/>
            <person name="Ishikawa M."/>
            <person name="Iwata M."/>
            <person name="Karol K.G."/>
            <person name="Koehler B."/>
            <person name="Kolukisaoglu U."/>
            <person name="Kubo M."/>
            <person name="Kurata T."/>
            <person name="Lalonde S."/>
            <person name="Li K."/>
            <person name="Li Y."/>
            <person name="Litt A."/>
            <person name="Lyons E."/>
            <person name="Manning G."/>
            <person name="Maruyama T."/>
            <person name="Michael T.P."/>
            <person name="Mikami K."/>
            <person name="Miyazaki S."/>
            <person name="Morinaga S."/>
            <person name="Murata T."/>
            <person name="Mueller-Roeber B."/>
            <person name="Nelson D.R."/>
            <person name="Obara M."/>
            <person name="Oguri Y."/>
            <person name="Olmstead R.G."/>
            <person name="Onodera N."/>
            <person name="Petersen B.L."/>
            <person name="Pils B."/>
            <person name="Prigge M."/>
            <person name="Rensing S.A."/>
            <person name="Riano-Pachon D.M."/>
            <person name="Roberts A.W."/>
            <person name="Sato Y."/>
            <person name="Scheller H.V."/>
            <person name="Schulz B."/>
            <person name="Schulz C."/>
            <person name="Shakirov E.V."/>
            <person name="Shibagaki N."/>
            <person name="Shinohara N."/>
            <person name="Shippen D.E."/>
            <person name="Soerensen I."/>
            <person name="Sotooka R."/>
            <person name="Sugimoto N."/>
            <person name="Sugita M."/>
            <person name="Sumikawa N."/>
            <person name="Tanurdzic M."/>
            <person name="Theissen G."/>
            <person name="Ulvskov P."/>
            <person name="Wakazuki S."/>
            <person name="Weng J.K."/>
            <person name="Willats W.W."/>
            <person name="Wipf D."/>
            <person name="Wolf P.G."/>
            <person name="Yang L."/>
            <person name="Zimmer A.D."/>
            <person name="Zhu Q."/>
            <person name="Mitros T."/>
            <person name="Hellsten U."/>
            <person name="Loque D."/>
            <person name="Otillar R."/>
            <person name="Salamov A."/>
            <person name="Schmutz J."/>
            <person name="Shapiro H."/>
            <person name="Lindquist E."/>
            <person name="Lucas S."/>
            <person name="Rokhsar D."/>
            <person name="Grigoriev I.V."/>
        </authorList>
    </citation>
    <scope>NUCLEOTIDE SEQUENCE [LARGE SCALE GENOMIC DNA]</scope>
</reference>
<dbReference type="NCBIfam" id="TIGR00756">
    <property type="entry name" value="PPR"/>
    <property type="match status" value="1"/>
</dbReference>
<dbReference type="Gramene" id="EFJ16126">
    <property type="protein sequence ID" value="EFJ16126"/>
    <property type="gene ID" value="SELMODRAFT_117185"/>
</dbReference>
<dbReference type="PANTHER" id="PTHR47926">
    <property type="entry name" value="PENTATRICOPEPTIDE REPEAT-CONTAINING PROTEIN"/>
    <property type="match status" value="1"/>
</dbReference>
<dbReference type="GO" id="GO:0009451">
    <property type="term" value="P:RNA modification"/>
    <property type="evidence" value="ECO:0007669"/>
    <property type="project" value="InterPro"/>
</dbReference>
<organism evidence="4">
    <name type="scientific">Selaginella moellendorffii</name>
    <name type="common">Spikemoss</name>
    <dbReference type="NCBI Taxonomy" id="88036"/>
    <lineage>
        <taxon>Eukaryota</taxon>
        <taxon>Viridiplantae</taxon>
        <taxon>Streptophyta</taxon>
        <taxon>Embryophyta</taxon>
        <taxon>Tracheophyta</taxon>
        <taxon>Lycopodiopsida</taxon>
        <taxon>Selaginellales</taxon>
        <taxon>Selaginellaceae</taxon>
        <taxon>Selaginella</taxon>
    </lineage>
</organism>
<evidence type="ECO:0000256" key="2">
    <source>
        <dbReference type="PROSITE-ProRule" id="PRU00708"/>
    </source>
</evidence>
<dbReference type="AlphaFoldDB" id="D8SHK6"/>
<dbReference type="KEGG" id="smo:SELMODRAFT_117185"/>
<dbReference type="InParanoid" id="D8SHK6"/>
<evidence type="ECO:0000256" key="1">
    <source>
        <dbReference type="ARBA" id="ARBA00022737"/>
    </source>
</evidence>
<dbReference type="Proteomes" id="UP000001514">
    <property type="component" value="Unassembled WGS sequence"/>
</dbReference>
<dbReference type="Pfam" id="PF01535">
    <property type="entry name" value="PPR"/>
    <property type="match status" value="3"/>
</dbReference>
<proteinExistence type="predicted"/>
<protein>
    <recommendedName>
        <fullName evidence="5">Pentacotripeptide-repeat region of PRORP domain-containing protein</fullName>
    </recommendedName>
</protein>
<dbReference type="InterPro" id="IPR046960">
    <property type="entry name" value="PPR_At4g14850-like_plant"/>
</dbReference>
<sequence length="189" mass="20803">MPCRDLVSSNAMLSAYTRHGHLDDAKILFDSIVGPNLVAWNTMLSTYAQQGHLREARELFDAMPVSVAPEEACFALVLTSCSREGKLYNGRCCFTSMRYDFGVSPSRPHYCCMIDLLARSGHLEDCEKLILTMPFEPQALEWIALLSACSSHGDNESGARAAKSLTRFQHGAAYVLLANANIPKLTGIK</sequence>
<gene>
    <name evidence="3" type="ORF">SELMODRAFT_117185</name>
</gene>